<dbReference type="SUPFAM" id="SSF52218">
    <property type="entry name" value="Flavoproteins"/>
    <property type="match status" value="1"/>
</dbReference>
<dbReference type="Gene3D" id="3.40.50.360">
    <property type="match status" value="1"/>
</dbReference>
<dbReference type="Proteomes" id="UP000539111">
    <property type="component" value="Unassembled WGS sequence"/>
</dbReference>
<dbReference type="NCBIfam" id="TIGR00333">
    <property type="entry name" value="nrdI"/>
    <property type="match status" value="1"/>
</dbReference>
<dbReference type="Pfam" id="PF07972">
    <property type="entry name" value="Flavodoxin_NdrI"/>
    <property type="match status" value="1"/>
</dbReference>
<keyword evidence="6" id="KW-1185">Reference proteome</keyword>
<gene>
    <name evidence="4" type="primary">nrdI</name>
    <name evidence="5" type="ORF">BJY26_003553</name>
</gene>
<evidence type="ECO:0000256" key="4">
    <source>
        <dbReference type="HAMAP-Rule" id="MF_00128"/>
    </source>
</evidence>
<dbReference type="AlphaFoldDB" id="A0A7Z0IJB3"/>
<evidence type="ECO:0000256" key="3">
    <source>
        <dbReference type="ARBA" id="ARBA00020129"/>
    </source>
</evidence>
<dbReference type="RefSeq" id="WP_179429502.1">
    <property type="nucleotide sequence ID" value="NZ_JACBZP010000001.1"/>
</dbReference>
<dbReference type="InterPro" id="IPR029039">
    <property type="entry name" value="Flavoprotein-like_sf"/>
</dbReference>
<organism evidence="5 6">
    <name type="scientific">Spelaeicoccus albus</name>
    <dbReference type="NCBI Taxonomy" id="1280376"/>
    <lineage>
        <taxon>Bacteria</taxon>
        <taxon>Bacillati</taxon>
        <taxon>Actinomycetota</taxon>
        <taxon>Actinomycetes</taxon>
        <taxon>Micrococcales</taxon>
        <taxon>Brevibacteriaceae</taxon>
        <taxon>Spelaeicoccus</taxon>
    </lineage>
</organism>
<comment type="similarity">
    <text evidence="2 4">Belongs to the NrdI family.</text>
</comment>
<protein>
    <recommendedName>
        <fullName evidence="3 4">Protein NrdI</fullName>
    </recommendedName>
</protein>
<dbReference type="InterPro" id="IPR020852">
    <property type="entry name" value="RNR_Ib_NrdI_bac"/>
</dbReference>
<dbReference type="EMBL" id="JACBZP010000001">
    <property type="protein sequence ID" value="NYI69247.1"/>
    <property type="molecule type" value="Genomic_DNA"/>
</dbReference>
<dbReference type="GO" id="GO:0010181">
    <property type="term" value="F:FMN binding"/>
    <property type="evidence" value="ECO:0007669"/>
    <property type="project" value="InterPro"/>
</dbReference>
<comment type="caution">
    <text evidence="5">The sequence shown here is derived from an EMBL/GenBank/DDBJ whole genome shotgun (WGS) entry which is preliminary data.</text>
</comment>
<name>A0A7Z0IJB3_9MICO</name>
<evidence type="ECO:0000256" key="1">
    <source>
        <dbReference type="ARBA" id="ARBA00003999"/>
    </source>
</evidence>
<evidence type="ECO:0000313" key="5">
    <source>
        <dbReference type="EMBL" id="NYI69247.1"/>
    </source>
</evidence>
<sequence>MTEIVYFSSVSGNTHRFIERLGRPALRLPLMTGDETLHVDEPFVLLTPTYGGGHQRGGAVPKQVIKFLNVPENRGLLRGVIGAGNTNFGAHYCRAVDIISAKCSVPPLYRFELMGTDEDLRAVDEGLDKFWKRQLLSAM</sequence>
<dbReference type="InterPro" id="IPR004465">
    <property type="entry name" value="RNR_NrdI"/>
</dbReference>
<proteinExistence type="inferred from homology"/>
<dbReference type="PIRSF" id="PIRSF005087">
    <property type="entry name" value="NrdI"/>
    <property type="match status" value="1"/>
</dbReference>
<evidence type="ECO:0000256" key="2">
    <source>
        <dbReference type="ARBA" id="ARBA00009942"/>
    </source>
</evidence>
<accession>A0A7Z0IJB3</accession>
<dbReference type="PANTHER" id="PTHR37297">
    <property type="entry name" value="PROTEIN NRDI"/>
    <property type="match status" value="1"/>
</dbReference>
<reference evidence="5 6" key="1">
    <citation type="submission" date="2020-07" db="EMBL/GenBank/DDBJ databases">
        <title>Sequencing the genomes of 1000 actinobacteria strains.</title>
        <authorList>
            <person name="Klenk H.-P."/>
        </authorList>
    </citation>
    <scope>NUCLEOTIDE SEQUENCE [LARGE SCALE GENOMIC DNA]</scope>
    <source>
        <strain evidence="5 6">DSM 26341</strain>
    </source>
</reference>
<dbReference type="PANTHER" id="PTHR37297:SF1">
    <property type="entry name" value="PROTEIN NRDI"/>
    <property type="match status" value="1"/>
</dbReference>
<dbReference type="HAMAP" id="MF_00128">
    <property type="entry name" value="NrdI"/>
    <property type="match status" value="1"/>
</dbReference>
<comment type="function">
    <text evidence="1 4">Probably involved in ribonucleotide reductase function.</text>
</comment>
<evidence type="ECO:0000313" key="6">
    <source>
        <dbReference type="Proteomes" id="UP000539111"/>
    </source>
</evidence>